<protein>
    <submittedName>
        <fullName evidence="2">HAD-like protein</fullName>
    </submittedName>
</protein>
<dbReference type="GeneID" id="25409649"/>
<dbReference type="SFLD" id="SFLDS00003">
    <property type="entry name" value="Haloacid_Dehalogenase"/>
    <property type="match status" value="1"/>
</dbReference>
<name>A0A074XLW0_9PEZI</name>
<dbReference type="SFLD" id="SFLDG01129">
    <property type="entry name" value="C1.5:_HAD__Beta-PGM__Phosphata"/>
    <property type="match status" value="1"/>
</dbReference>
<dbReference type="InterPro" id="IPR023214">
    <property type="entry name" value="HAD_sf"/>
</dbReference>
<accession>A0A074XLW0</accession>
<evidence type="ECO:0000313" key="3">
    <source>
        <dbReference type="Proteomes" id="UP000027730"/>
    </source>
</evidence>
<dbReference type="RefSeq" id="XP_013429611.1">
    <property type="nucleotide sequence ID" value="XM_013574157.1"/>
</dbReference>
<dbReference type="Proteomes" id="UP000027730">
    <property type="component" value="Unassembled WGS sequence"/>
</dbReference>
<evidence type="ECO:0000256" key="1">
    <source>
        <dbReference type="ARBA" id="ARBA00022801"/>
    </source>
</evidence>
<dbReference type="AlphaFoldDB" id="A0A074XLW0"/>
<keyword evidence="1" id="KW-0378">Hydrolase</keyword>
<gene>
    <name evidence="2" type="ORF">M436DRAFT_41919</name>
</gene>
<dbReference type="InterPro" id="IPR036412">
    <property type="entry name" value="HAD-like_sf"/>
</dbReference>
<dbReference type="Gene3D" id="3.40.50.1000">
    <property type="entry name" value="HAD superfamily/HAD-like"/>
    <property type="match status" value="1"/>
</dbReference>
<dbReference type="HOGENOM" id="CLU_045011_3_2_1"/>
<dbReference type="PANTHER" id="PTHR43316:SF9">
    <property type="entry name" value="ACID DEHALOGENASE, PUTATIVE (AFU_ORTHOLOGUE AFUA_6G14460)-RELATED"/>
    <property type="match status" value="1"/>
</dbReference>
<dbReference type="InterPro" id="IPR051540">
    <property type="entry name" value="S-2-haloacid_dehalogenase"/>
</dbReference>
<dbReference type="Gene3D" id="1.10.150.750">
    <property type="match status" value="1"/>
</dbReference>
<dbReference type="GO" id="GO:0016787">
    <property type="term" value="F:hydrolase activity"/>
    <property type="evidence" value="ECO:0007669"/>
    <property type="project" value="UniProtKB-KW"/>
</dbReference>
<dbReference type="Pfam" id="PF13419">
    <property type="entry name" value="HAD_2"/>
    <property type="match status" value="1"/>
</dbReference>
<dbReference type="InterPro" id="IPR041492">
    <property type="entry name" value="HAD_2"/>
</dbReference>
<proteinExistence type="predicted"/>
<evidence type="ECO:0000313" key="2">
    <source>
        <dbReference type="EMBL" id="KEQ75546.1"/>
    </source>
</evidence>
<keyword evidence="3" id="KW-1185">Reference proteome</keyword>
<dbReference type="EMBL" id="KL584705">
    <property type="protein sequence ID" value="KEQ75546.1"/>
    <property type="molecule type" value="Genomic_DNA"/>
</dbReference>
<organism evidence="2 3">
    <name type="scientific">Aureobasidium namibiae CBS 147.97</name>
    <dbReference type="NCBI Taxonomy" id="1043004"/>
    <lineage>
        <taxon>Eukaryota</taxon>
        <taxon>Fungi</taxon>
        <taxon>Dikarya</taxon>
        <taxon>Ascomycota</taxon>
        <taxon>Pezizomycotina</taxon>
        <taxon>Dothideomycetes</taxon>
        <taxon>Dothideomycetidae</taxon>
        <taxon>Dothideales</taxon>
        <taxon>Saccotheciaceae</taxon>
        <taxon>Aureobasidium</taxon>
    </lineage>
</organism>
<sequence>MAKLTDFKLLSFDVYGTLIDWETGVLTALQPLLSENNKSDTYTRRELLEIYHKHEASQQQKTPDLSYCDLLATIHPDLAKDLNCNPPSEEENTAFGNSVGKWPAFPDTVDALHRLAKHYKLVVLSNVDRNSFSTTNSGPLQGVSFDAIITAQDIGSYKPSLKNFDFMLERVKEKFGVEKAQVLQTAQSQFHDHHPAKKMGITSCWIVRPGAEMGNRDEEIFDWKFDTLGEMADAVEKDAAK</sequence>
<dbReference type="SUPFAM" id="SSF56784">
    <property type="entry name" value="HAD-like"/>
    <property type="match status" value="1"/>
</dbReference>
<reference evidence="2 3" key="1">
    <citation type="journal article" date="2014" name="BMC Genomics">
        <title>Genome sequencing of four Aureobasidium pullulans varieties: biotechnological potential, stress tolerance, and description of new species.</title>
        <authorList>
            <person name="Gostin Ar C."/>
            <person name="Ohm R.A."/>
            <person name="Kogej T."/>
            <person name="Sonjak S."/>
            <person name="Turk M."/>
            <person name="Zajc J."/>
            <person name="Zalar P."/>
            <person name="Grube M."/>
            <person name="Sun H."/>
            <person name="Han J."/>
            <person name="Sharma A."/>
            <person name="Chiniquy J."/>
            <person name="Ngan C.Y."/>
            <person name="Lipzen A."/>
            <person name="Barry K."/>
            <person name="Grigoriev I.V."/>
            <person name="Gunde-Cimerman N."/>
        </authorList>
    </citation>
    <scope>NUCLEOTIDE SEQUENCE [LARGE SCALE GENOMIC DNA]</scope>
    <source>
        <strain evidence="2 3">CBS 147.97</strain>
    </source>
</reference>
<dbReference type="PANTHER" id="PTHR43316">
    <property type="entry name" value="HYDROLASE, HALOACID DELAHOGENASE-RELATED"/>
    <property type="match status" value="1"/>
</dbReference>
<dbReference type="OrthoDB" id="444127at2759"/>